<keyword evidence="7 12" id="KW-0997">Cell inner membrane</keyword>
<dbReference type="InterPro" id="IPR052075">
    <property type="entry name" value="Heme_exporter_D"/>
</dbReference>
<evidence type="ECO:0000313" key="13">
    <source>
        <dbReference type="EMBL" id="UXZ05592.1"/>
    </source>
</evidence>
<evidence type="ECO:0000256" key="8">
    <source>
        <dbReference type="ARBA" id="ARBA00022692"/>
    </source>
</evidence>
<evidence type="ECO:0000256" key="6">
    <source>
        <dbReference type="ARBA" id="ARBA00022475"/>
    </source>
</evidence>
<keyword evidence="5 12" id="KW-0813">Transport</keyword>
<reference evidence="13" key="1">
    <citation type="submission" date="2021-12" db="EMBL/GenBank/DDBJ databases">
        <title>taxonomy of Moraxella sp. ZY201224.</title>
        <authorList>
            <person name="Li F."/>
        </authorList>
    </citation>
    <scope>NUCLEOTIDE SEQUENCE</scope>
    <source>
        <strain evidence="13">ZY201224</strain>
    </source>
</reference>
<dbReference type="InterPro" id="IPR007078">
    <property type="entry name" value="Haem_export_protD_CcmD"/>
</dbReference>
<proteinExistence type="inferred from homology"/>
<evidence type="ECO:0000256" key="3">
    <source>
        <dbReference type="ARBA" id="ARBA00008741"/>
    </source>
</evidence>
<dbReference type="NCBIfam" id="TIGR03141">
    <property type="entry name" value="cytochro_ccmD"/>
    <property type="match status" value="1"/>
</dbReference>
<dbReference type="PANTHER" id="PTHR37531:SF1">
    <property type="entry name" value="HEME EXPORTER PROTEIN D"/>
    <property type="match status" value="1"/>
</dbReference>
<organism evidence="13 14">
    <name type="scientific">Moraxella nasicaprae</name>
    <dbReference type="NCBI Taxonomy" id="2904122"/>
    <lineage>
        <taxon>Bacteria</taxon>
        <taxon>Pseudomonadati</taxon>
        <taxon>Pseudomonadota</taxon>
        <taxon>Gammaproteobacteria</taxon>
        <taxon>Moraxellales</taxon>
        <taxon>Moraxellaceae</taxon>
        <taxon>Moraxella</taxon>
    </lineage>
</organism>
<evidence type="ECO:0000256" key="7">
    <source>
        <dbReference type="ARBA" id="ARBA00022519"/>
    </source>
</evidence>
<evidence type="ECO:0000313" key="14">
    <source>
        <dbReference type="Proteomes" id="UP001063782"/>
    </source>
</evidence>
<evidence type="ECO:0000256" key="12">
    <source>
        <dbReference type="RuleBase" id="RU363101"/>
    </source>
</evidence>
<keyword evidence="9 12" id="KW-0201">Cytochrome c-type biogenesis</keyword>
<dbReference type="Proteomes" id="UP001063782">
    <property type="component" value="Chromosome"/>
</dbReference>
<evidence type="ECO:0000256" key="4">
    <source>
        <dbReference type="ARBA" id="ARBA00016461"/>
    </source>
</evidence>
<protein>
    <recommendedName>
        <fullName evidence="4 12">Heme exporter protein D</fullName>
    </recommendedName>
</protein>
<keyword evidence="8 12" id="KW-0812">Transmembrane</keyword>
<keyword evidence="14" id="KW-1185">Reference proteome</keyword>
<dbReference type="RefSeq" id="WP_263077103.1">
    <property type="nucleotide sequence ID" value="NZ_CP089977.1"/>
</dbReference>
<dbReference type="PANTHER" id="PTHR37531">
    <property type="entry name" value="HEME EXPORTER PROTEIN D"/>
    <property type="match status" value="1"/>
</dbReference>
<keyword evidence="10 12" id="KW-1133">Transmembrane helix</keyword>
<evidence type="ECO:0000256" key="2">
    <source>
        <dbReference type="ARBA" id="ARBA00004377"/>
    </source>
</evidence>
<keyword evidence="11 12" id="KW-0472">Membrane</keyword>
<dbReference type="EMBL" id="CP089977">
    <property type="protein sequence ID" value="UXZ05592.1"/>
    <property type="molecule type" value="Genomic_DNA"/>
</dbReference>
<feature type="transmembrane region" description="Helical" evidence="12">
    <location>
        <begin position="20"/>
        <end position="39"/>
    </location>
</feature>
<evidence type="ECO:0000256" key="9">
    <source>
        <dbReference type="ARBA" id="ARBA00022748"/>
    </source>
</evidence>
<comment type="subcellular location">
    <subcellularLocation>
        <location evidence="2 12">Cell inner membrane</location>
        <topology evidence="2 12">Single-pass membrane protein</topology>
    </subcellularLocation>
</comment>
<sequence length="68" mass="7982">MTPYFQSIQAFLAMGGHGFYVWLCYAIVFVAVFALIMYARIERRQVLARLGRQHQSRLTNKQRKQQSS</sequence>
<evidence type="ECO:0000256" key="10">
    <source>
        <dbReference type="ARBA" id="ARBA00022989"/>
    </source>
</evidence>
<evidence type="ECO:0000256" key="11">
    <source>
        <dbReference type="ARBA" id="ARBA00023136"/>
    </source>
</evidence>
<accession>A0ABY6F666</accession>
<evidence type="ECO:0000256" key="5">
    <source>
        <dbReference type="ARBA" id="ARBA00022448"/>
    </source>
</evidence>
<keyword evidence="6 12" id="KW-1003">Cell membrane</keyword>
<comment type="similarity">
    <text evidence="3 12">Belongs to the CcmD/CycX/HelD family.</text>
</comment>
<comment type="function">
    <text evidence="1 12">Required for the export of heme to the periplasm for the biogenesis of c-type cytochromes.</text>
</comment>
<gene>
    <name evidence="13" type="primary">ccmD</name>
    <name evidence="13" type="ORF">LU297_03895</name>
</gene>
<evidence type="ECO:0000256" key="1">
    <source>
        <dbReference type="ARBA" id="ARBA00002442"/>
    </source>
</evidence>
<dbReference type="Pfam" id="PF04995">
    <property type="entry name" value="CcmD"/>
    <property type="match status" value="1"/>
</dbReference>
<name>A0ABY6F666_9GAMM</name>